<reference evidence="11 12" key="1">
    <citation type="submission" date="2022-08" db="EMBL/GenBank/DDBJ databases">
        <title>Bacterial and archaeal communities from various locations to study Microbial Dark Matter (Phase II).</title>
        <authorList>
            <person name="Stepanauskas R."/>
        </authorList>
    </citation>
    <scope>NUCLEOTIDE SEQUENCE [LARGE SCALE GENOMIC DNA]</scope>
    <source>
        <strain evidence="11 12">PD1</strain>
    </source>
</reference>
<dbReference type="InterPro" id="IPR005122">
    <property type="entry name" value="Uracil-DNA_glycosylase-like"/>
</dbReference>
<accession>A0ABT2EQJ8</accession>
<keyword evidence="6" id="KW-0411">Iron-sulfur</keyword>
<dbReference type="InterPro" id="IPR051536">
    <property type="entry name" value="UDG_Type-4/5"/>
</dbReference>
<sequence length="237" mass="26359">MKLWDELNAEIVSCEKCPRLVAYRQRVAAEKKREFRSWDYWGKPITGFGDQRAKILLVGLAPAAHGGNRTGRIFTGDSSAQTLMRALHAVGLASQPFSLHRDDGLKLSGVYLTAVCRCAPPENKPTPDEIRNCLPYLVRELELLREAKVVVALGQIAFGGTLKALEELARQRGVEWQILKPRPKFAHGAHYEIPDPRGGTLQLLASYHPSRQNTQTGRLTLQMLVDVLSRAKALANL</sequence>
<keyword evidence="7" id="KW-0234">DNA repair</keyword>
<protein>
    <recommendedName>
        <fullName evidence="9">Type-5 uracil-DNA glycosylase</fullName>
    </recommendedName>
</protein>
<comment type="caution">
    <text evidence="11">The sequence shown here is derived from an EMBL/GenBank/DDBJ whole genome shotgun (WGS) entry which is preliminary data.</text>
</comment>
<keyword evidence="1" id="KW-0004">4Fe-4S</keyword>
<keyword evidence="12" id="KW-1185">Reference proteome</keyword>
<dbReference type="PANTHER" id="PTHR33693">
    <property type="entry name" value="TYPE-5 URACIL-DNA GLYCOSYLASE"/>
    <property type="match status" value="1"/>
</dbReference>
<evidence type="ECO:0000256" key="8">
    <source>
        <dbReference type="ARBA" id="ARBA00023779"/>
    </source>
</evidence>
<keyword evidence="4" id="KW-0378">Hydrolase</keyword>
<evidence type="ECO:0000256" key="9">
    <source>
        <dbReference type="ARBA" id="ARBA00023887"/>
    </source>
</evidence>
<evidence type="ECO:0000256" key="4">
    <source>
        <dbReference type="ARBA" id="ARBA00022801"/>
    </source>
</evidence>
<dbReference type="Gene3D" id="3.40.470.10">
    <property type="entry name" value="Uracil-DNA glycosylase-like domain"/>
    <property type="match status" value="1"/>
</dbReference>
<dbReference type="InterPro" id="IPR036895">
    <property type="entry name" value="Uracil-DNA_glycosylase-like_sf"/>
</dbReference>
<evidence type="ECO:0000256" key="3">
    <source>
        <dbReference type="ARBA" id="ARBA00022763"/>
    </source>
</evidence>
<evidence type="ECO:0000256" key="5">
    <source>
        <dbReference type="ARBA" id="ARBA00023004"/>
    </source>
</evidence>
<dbReference type="Proteomes" id="UP001204798">
    <property type="component" value="Unassembled WGS sequence"/>
</dbReference>
<evidence type="ECO:0000313" key="12">
    <source>
        <dbReference type="Proteomes" id="UP001204798"/>
    </source>
</evidence>
<dbReference type="EMBL" id="JANUCP010000004">
    <property type="protein sequence ID" value="MCS3920130.1"/>
    <property type="molecule type" value="Genomic_DNA"/>
</dbReference>
<gene>
    <name evidence="11" type="ORF">M2350_002547</name>
</gene>
<name>A0ABT2EQJ8_9BACT</name>
<dbReference type="InterPro" id="IPR044147">
    <property type="entry name" value="UdgB-like"/>
</dbReference>
<dbReference type="Pfam" id="PF03167">
    <property type="entry name" value="UDG"/>
    <property type="match status" value="1"/>
</dbReference>
<proteinExistence type="inferred from homology"/>
<evidence type="ECO:0000256" key="2">
    <source>
        <dbReference type="ARBA" id="ARBA00022723"/>
    </source>
</evidence>
<dbReference type="SMART" id="SM00987">
    <property type="entry name" value="UreE_C"/>
    <property type="match status" value="1"/>
</dbReference>
<keyword evidence="2" id="KW-0479">Metal-binding</keyword>
<feature type="domain" description="Uracil-DNA glycosylase-like" evidence="10">
    <location>
        <begin position="46"/>
        <end position="228"/>
    </location>
</feature>
<comment type="similarity">
    <text evidence="8">Belongs to the uracil-DNA glycosylase (UDG) superfamily. Type 5 (UDGb) family.</text>
</comment>
<evidence type="ECO:0000256" key="7">
    <source>
        <dbReference type="ARBA" id="ARBA00023204"/>
    </source>
</evidence>
<evidence type="ECO:0000313" key="11">
    <source>
        <dbReference type="EMBL" id="MCS3920130.1"/>
    </source>
</evidence>
<dbReference type="SUPFAM" id="SSF52141">
    <property type="entry name" value="Uracil-DNA glycosylase-like"/>
    <property type="match status" value="1"/>
</dbReference>
<dbReference type="CDD" id="cd10031">
    <property type="entry name" value="UDG-F5_TTUDGB_like"/>
    <property type="match status" value="1"/>
</dbReference>
<evidence type="ECO:0000259" key="10">
    <source>
        <dbReference type="SMART" id="SM00986"/>
    </source>
</evidence>
<keyword evidence="5" id="KW-0408">Iron</keyword>
<evidence type="ECO:0000256" key="6">
    <source>
        <dbReference type="ARBA" id="ARBA00023014"/>
    </source>
</evidence>
<organism evidence="11 12">
    <name type="scientific">Candidatus Fervidibacter sacchari</name>
    <dbReference type="NCBI Taxonomy" id="1448929"/>
    <lineage>
        <taxon>Bacteria</taxon>
        <taxon>Candidatus Fervidibacterota</taxon>
        <taxon>Candidatus Fervidibacter</taxon>
    </lineage>
</organism>
<keyword evidence="3" id="KW-0227">DNA damage</keyword>
<dbReference type="SMART" id="SM00986">
    <property type="entry name" value="UDG"/>
    <property type="match status" value="1"/>
</dbReference>
<dbReference type="RefSeq" id="WP_259097857.1">
    <property type="nucleotide sequence ID" value="NZ_CP130454.1"/>
</dbReference>
<dbReference type="PANTHER" id="PTHR33693:SF3">
    <property type="entry name" value="TYPE-5 URACIL-DNA GLYCOSYLASE"/>
    <property type="match status" value="1"/>
</dbReference>
<evidence type="ECO:0000256" key="1">
    <source>
        <dbReference type="ARBA" id="ARBA00022485"/>
    </source>
</evidence>